<dbReference type="GeneID" id="301090145"/>
<sequence>MIIGNKSKFAVELLFDEFYDNNFIASGAYRIFLNGFPYGYEYPYSTLYGGIVFGLKNLLTENIMRKNFFHKYSDYEIAVNYQKATYEDSDNDAIGKTYLGIDKKNFINSFFDLRDYSESAFDDGSFMLLFRNEAFVKLIGFQMTIETREIINVNSIIMSRKKFDNIIKRTLKTILSECSKNKKK</sequence>
<dbReference type="KEGG" id="tped:TPE_1607"/>
<evidence type="ECO:0000313" key="2">
    <source>
        <dbReference type="Proteomes" id="UP000015620"/>
    </source>
</evidence>
<accession>S6A0A5</accession>
<organism evidence="1 2">
    <name type="scientific">Treponema pedis str. T A4</name>
    <dbReference type="NCBI Taxonomy" id="1291379"/>
    <lineage>
        <taxon>Bacteria</taxon>
        <taxon>Pseudomonadati</taxon>
        <taxon>Spirochaetota</taxon>
        <taxon>Spirochaetia</taxon>
        <taxon>Spirochaetales</taxon>
        <taxon>Treponemataceae</taxon>
        <taxon>Treponema</taxon>
    </lineage>
</organism>
<dbReference type="EMBL" id="CP004120">
    <property type="protein sequence ID" value="AGT44093.1"/>
    <property type="molecule type" value="Genomic_DNA"/>
</dbReference>
<dbReference type="PATRIC" id="fig|1291379.3.peg.1588"/>
<evidence type="ECO:0000313" key="1">
    <source>
        <dbReference type="EMBL" id="AGT44093.1"/>
    </source>
</evidence>
<name>S6A0A5_9SPIR</name>
<dbReference type="Proteomes" id="UP000015620">
    <property type="component" value="Chromosome"/>
</dbReference>
<dbReference type="OrthoDB" id="8404708at2"/>
<dbReference type="HOGENOM" id="CLU_1467605_0_0_12"/>
<dbReference type="RefSeq" id="WP_020965392.1">
    <property type="nucleotide sequence ID" value="NC_022097.1"/>
</dbReference>
<reference evidence="1 2" key="1">
    <citation type="journal article" date="2013" name="PLoS ONE">
        <title>Genome-Wide Relatedness of Treponema pedis, from Gingiva and Necrotic Skin Lesions of Pigs, with the Human Oral Pathogen Treponema denticola.</title>
        <authorList>
            <person name="Svartstrom O."/>
            <person name="Mushtaq M."/>
            <person name="Pringle M."/>
            <person name="Segerman B."/>
        </authorList>
    </citation>
    <scope>NUCLEOTIDE SEQUENCE [LARGE SCALE GENOMIC DNA]</scope>
    <source>
        <strain evidence="1">T A4</strain>
    </source>
</reference>
<dbReference type="AlphaFoldDB" id="S6A0A5"/>
<gene>
    <name evidence="1" type="ORF">TPE_1607</name>
</gene>
<proteinExistence type="predicted"/>
<keyword evidence="2" id="KW-1185">Reference proteome</keyword>
<dbReference type="STRING" id="1291379.TPE_1607"/>
<protein>
    <submittedName>
        <fullName evidence="1">Uncharacterized protein</fullName>
    </submittedName>
</protein>